<gene>
    <name evidence="3" type="ORF">CC86DRAFT_470601</name>
</gene>
<feature type="transmembrane region" description="Helical" evidence="2">
    <location>
        <begin position="229"/>
        <end position="251"/>
    </location>
</feature>
<name>A0A6A6ZL33_9PLEO</name>
<feature type="transmembrane region" description="Helical" evidence="2">
    <location>
        <begin position="271"/>
        <end position="299"/>
    </location>
</feature>
<keyword evidence="2" id="KW-0812">Transmembrane</keyword>
<feature type="region of interest" description="Disordered" evidence="1">
    <location>
        <begin position="192"/>
        <end position="217"/>
    </location>
</feature>
<feature type="compositionally biased region" description="Polar residues" evidence="1">
    <location>
        <begin position="197"/>
        <end position="217"/>
    </location>
</feature>
<keyword evidence="2" id="KW-1133">Transmembrane helix</keyword>
<protein>
    <submittedName>
        <fullName evidence="3">Uncharacterized protein</fullName>
    </submittedName>
</protein>
<feature type="transmembrane region" description="Helical" evidence="2">
    <location>
        <begin position="343"/>
        <end position="363"/>
    </location>
</feature>
<dbReference type="AlphaFoldDB" id="A0A6A6ZL33"/>
<evidence type="ECO:0000313" key="4">
    <source>
        <dbReference type="Proteomes" id="UP000799424"/>
    </source>
</evidence>
<accession>A0A6A6ZL33</accession>
<evidence type="ECO:0000256" key="1">
    <source>
        <dbReference type="SAM" id="MobiDB-lite"/>
    </source>
</evidence>
<reference evidence="3" key="1">
    <citation type="journal article" date="2020" name="Stud. Mycol.">
        <title>101 Dothideomycetes genomes: a test case for predicting lifestyles and emergence of pathogens.</title>
        <authorList>
            <person name="Haridas S."/>
            <person name="Albert R."/>
            <person name="Binder M."/>
            <person name="Bloem J."/>
            <person name="Labutti K."/>
            <person name="Salamov A."/>
            <person name="Andreopoulos B."/>
            <person name="Baker S."/>
            <person name="Barry K."/>
            <person name="Bills G."/>
            <person name="Bluhm B."/>
            <person name="Cannon C."/>
            <person name="Castanera R."/>
            <person name="Culley D."/>
            <person name="Daum C."/>
            <person name="Ezra D."/>
            <person name="Gonzalez J."/>
            <person name="Henrissat B."/>
            <person name="Kuo A."/>
            <person name="Liang C."/>
            <person name="Lipzen A."/>
            <person name="Lutzoni F."/>
            <person name="Magnuson J."/>
            <person name="Mondo S."/>
            <person name="Nolan M."/>
            <person name="Ohm R."/>
            <person name="Pangilinan J."/>
            <person name="Park H.-J."/>
            <person name="Ramirez L."/>
            <person name="Alfaro M."/>
            <person name="Sun H."/>
            <person name="Tritt A."/>
            <person name="Yoshinaga Y."/>
            <person name="Zwiers L.-H."/>
            <person name="Turgeon B."/>
            <person name="Goodwin S."/>
            <person name="Spatafora J."/>
            <person name="Crous P."/>
            <person name="Grigoriev I."/>
        </authorList>
    </citation>
    <scope>NUCLEOTIDE SEQUENCE</scope>
    <source>
        <strain evidence="3">CBS 113818</strain>
    </source>
</reference>
<keyword evidence="4" id="KW-1185">Reference proteome</keyword>
<keyword evidence="2" id="KW-0472">Membrane</keyword>
<organism evidence="3 4">
    <name type="scientific">Ophiobolus disseminans</name>
    <dbReference type="NCBI Taxonomy" id="1469910"/>
    <lineage>
        <taxon>Eukaryota</taxon>
        <taxon>Fungi</taxon>
        <taxon>Dikarya</taxon>
        <taxon>Ascomycota</taxon>
        <taxon>Pezizomycotina</taxon>
        <taxon>Dothideomycetes</taxon>
        <taxon>Pleosporomycetidae</taxon>
        <taxon>Pleosporales</taxon>
        <taxon>Pleosporineae</taxon>
        <taxon>Phaeosphaeriaceae</taxon>
        <taxon>Ophiobolus</taxon>
    </lineage>
</organism>
<dbReference type="OrthoDB" id="5428040at2759"/>
<dbReference type="Proteomes" id="UP000799424">
    <property type="component" value="Unassembled WGS sequence"/>
</dbReference>
<feature type="transmembrane region" description="Helical" evidence="2">
    <location>
        <begin position="763"/>
        <end position="787"/>
    </location>
</feature>
<sequence>MASPISASSISCPRDGSKWYVCDTGSMFVGCCKLNPCKYGCDSEFVGSVVLTKEAFGRLPNASCSVAAEFHTCDITSAKTTFYWGCCKVNPCSLGTGCPQAENRGAFIDSLTKLKIFQNTIEPKLPTISSGATTDSSPYTTSKTIRDFTLSLTNARIVAGVALGLMVALPLAVALWIYWRHLSIRRSTRVRSPESVPFSNPSSEQQQPNNKGPINSIPNDLARVGSTTLSILFITLVVILAGTGFLSFLWLGDYTNGNWIEVMISNWATRAVSISSLLLRTAVDFQAAIATAILVSLLLESRAGVRLYSLADLSSMRSGAASPWSLGSIMLQKTWTISEKHKLSLAWVVMAISLLVTTSTLQFTSTILLSDLKPGSLGGHNFETQVRNGLSYRNITRRITRDSAWTSNPPLFPAFGEYHEPTARASNVSDTGMLLRAFLPYPTVESRQKLRSYAGKAMILDARVSCQAPQLTNIQSSGHYGEVTGVADATEQLSMLRNASPVEFDCSIAGLDEYSICQLGRTYPASVASLNSQFENSTSYGTAFLVTKGTQGGTPPLRHAEWTHINFSNQTSSGASFSLCFAPWDASILDVSMTSAANRTEPQMQWWDDFEPSNVVEHLTLHHEHRFERQILRMEKPRSFLGDLLPPSERPLVQSDASGSSAAKYGSNTPLPENWSIFLTGEPFITLLNSFSRSPKRAISADPALAAIFKETLDVTGSPAWAMSSLITVLSMTNYYSQLPAFDRLDNVTVSMYKEVLYPQQNVGLMFVLWVLVAHHVLVAVLVVLFIRKTRFTLLGNAWSAFSQMSESPEVKAYIGAASLKSDGEVVQHLKAGKHGDLRARLVNRGEAVEMTVK</sequence>
<dbReference type="EMBL" id="MU006237">
    <property type="protein sequence ID" value="KAF2821369.1"/>
    <property type="molecule type" value="Genomic_DNA"/>
</dbReference>
<feature type="transmembrane region" description="Helical" evidence="2">
    <location>
        <begin position="157"/>
        <end position="179"/>
    </location>
</feature>
<evidence type="ECO:0000313" key="3">
    <source>
        <dbReference type="EMBL" id="KAF2821369.1"/>
    </source>
</evidence>
<proteinExistence type="predicted"/>
<evidence type="ECO:0000256" key="2">
    <source>
        <dbReference type="SAM" id="Phobius"/>
    </source>
</evidence>